<name>A0A4U6R6D0_9GAMM</name>
<keyword evidence="2" id="KW-0238">DNA-binding</keyword>
<comment type="caution">
    <text evidence="5">The sequence shown here is derived from an EMBL/GenBank/DDBJ whole genome shotgun (WGS) entry which is preliminary data.</text>
</comment>
<organism evidence="5 6">
    <name type="scientific">Marinobacter panjinensis</name>
    <dbReference type="NCBI Taxonomy" id="2576384"/>
    <lineage>
        <taxon>Bacteria</taxon>
        <taxon>Pseudomonadati</taxon>
        <taxon>Pseudomonadota</taxon>
        <taxon>Gammaproteobacteria</taxon>
        <taxon>Pseudomonadales</taxon>
        <taxon>Marinobacteraceae</taxon>
        <taxon>Marinobacter</taxon>
    </lineage>
</organism>
<dbReference type="Gene3D" id="1.10.10.60">
    <property type="entry name" value="Homeodomain-like"/>
    <property type="match status" value="1"/>
</dbReference>
<evidence type="ECO:0000313" key="6">
    <source>
        <dbReference type="Proteomes" id="UP000308488"/>
    </source>
</evidence>
<dbReference type="Pfam" id="PF12833">
    <property type="entry name" value="HTH_18"/>
    <property type="match status" value="1"/>
</dbReference>
<dbReference type="RefSeq" id="WP_137436157.1">
    <property type="nucleotide sequence ID" value="NZ_JANRHC010000002.1"/>
</dbReference>
<dbReference type="InterPro" id="IPR018060">
    <property type="entry name" value="HTH_AraC"/>
</dbReference>
<dbReference type="SUPFAM" id="SSF46689">
    <property type="entry name" value="Homeodomain-like"/>
    <property type="match status" value="1"/>
</dbReference>
<dbReference type="Proteomes" id="UP000308488">
    <property type="component" value="Unassembled WGS sequence"/>
</dbReference>
<dbReference type="PANTHER" id="PTHR47894">
    <property type="entry name" value="HTH-TYPE TRANSCRIPTIONAL REGULATOR GADX"/>
    <property type="match status" value="1"/>
</dbReference>
<keyword evidence="1" id="KW-0805">Transcription regulation</keyword>
<dbReference type="InterPro" id="IPR020449">
    <property type="entry name" value="Tscrpt_reg_AraC-type_HTH"/>
</dbReference>
<evidence type="ECO:0000256" key="3">
    <source>
        <dbReference type="ARBA" id="ARBA00023163"/>
    </source>
</evidence>
<dbReference type="GO" id="GO:0000976">
    <property type="term" value="F:transcription cis-regulatory region binding"/>
    <property type="evidence" value="ECO:0007669"/>
    <property type="project" value="TreeGrafter"/>
</dbReference>
<proteinExistence type="predicted"/>
<dbReference type="GO" id="GO:0005829">
    <property type="term" value="C:cytosol"/>
    <property type="evidence" value="ECO:0007669"/>
    <property type="project" value="TreeGrafter"/>
</dbReference>
<dbReference type="Pfam" id="PF12625">
    <property type="entry name" value="Arabinose_bd"/>
    <property type="match status" value="1"/>
</dbReference>
<evidence type="ECO:0000313" key="5">
    <source>
        <dbReference type="EMBL" id="TKV68528.1"/>
    </source>
</evidence>
<dbReference type="EMBL" id="SZYH01000001">
    <property type="protein sequence ID" value="TKV68528.1"/>
    <property type="molecule type" value="Genomic_DNA"/>
</dbReference>
<dbReference type="InterPro" id="IPR009057">
    <property type="entry name" value="Homeodomain-like_sf"/>
</dbReference>
<evidence type="ECO:0000256" key="2">
    <source>
        <dbReference type="ARBA" id="ARBA00023125"/>
    </source>
</evidence>
<keyword evidence="6" id="KW-1185">Reference proteome</keyword>
<evidence type="ECO:0000256" key="1">
    <source>
        <dbReference type="ARBA" id="ARBA00023015"/>
    </source>
</evidence>
<gene>
    <name evidence="5" type="ORF">FDP08_10730</name>
</gene>
<dbReference type="PROSITE" id="PS01124">
    <property type="entry name" value="HTH_ARAC_FAMILY_2"/>
    <property type="match status" value="1"/>
</dbReference>
<reference evidence="5 6" key="1">
    <citation type="submission" date="2019-05" db="EMBL/GenBank/DDBJ databases">
        <title>Marinobacter panjinensis sp. nov., a moderately halophilic bacterium isolated from sea tidal flat environment.</title>
        <authorList>
            <person name="Yang W."/>
            <person name="An M."/>
            <person name="He W."/>
            <person name="Luo X."/>
            <person name="Zhu L."/>
            <person name="Chen G."/>
            <person name="Zhang Y."/>
            <person name="Wang Y."/>
        </authorList>
    </citation>
    <scope>NUCLEOTIDE SEQUENCE [LARGE SCALE GENOMIC DNA]</scope>
    <source>
        <strain evidence="5 6">PJ-16</strain>
    </source>
</reference>
<dbReference type="GO" id="GO:0003700">
    <property type="term" value="F:DNA-binding transcription factor activity"/>
    <property type="evidence" value="ECO:0007669"/>
    <property type="project" value="InterPro"/>
</dbReference>
<accession>A0A4U6R6D0</accession>
<feature type="domain" description="HTH araC/xylS-type" evidence="4">
    <location>
        <begin position="235"/>
        <end position="333"/>
    </location>
</feature>
<dbReference type="OrthoDB" id="5582699at2"/>
<sequence>MARVIRVTGAWTGLLSDWLDREGLDAGPLRLALARWASRDSVPVPVWRDLLSQGLALVPGRSAPELGVGACVLPGHVGVLGYLVLASDTLGEAMLAYQRYETLFYGASLAEIEVVGDQAEMRWPPSDNELGQQADGAAIAALVTFMRRQIDQPPPPSAVSFLERVDGETARAYESFFACPVTWNDSHVRVRFPLHYLSLPMPRRDPTLRELLDRQARALVRALPEESRGSSNTDRQLQQVLLRLLSDGEPTLARAANAMHMAPRTLQRRLARHQLSWQQWLDRSREQLARQYLADPSLTLTDIALLLGFSEQSAFTRAYRRWTGKSPGKARRHQLSD</sequence>
<dbReference type="PRINTS" id="PR00032">
    <property type="entry name" value="HTHARAC"/>
</dbReference>
<dbReference type="AlphaFoldDB" id="A0A4U6R6D0"/>
<protein>
    <submittedName>
        <fullName evidence="5">AraC family transcriptional regulator</fullName>
    </submittedName>
</protein>
<keyword evidence="3" id="KW-0804">Transcription</keyword>
<dbReference type="SMART" id="SM00342">
    <property type="entry name" value="HTH_ARAC"/>
    <property type="match status" value="1"/>
</dbReference>
<dbReference type="PANTHER" id="PTHR47894:SF1">
    <property type="entry name" value="HTH-TYPE TRANSCRIPTIONAL REGULATOR VQSM"/>
    <property type="match status" value="1"/>
</dbReference>
<evidence type="ECO:0000259" key="4">
    <source>
        <dbReference type="PROSITE" id="PS01124"/>
    </source>
</evidence>
<dbReference type="InterPro" id="IPR032687">
    <property type="entry name" value="AraC-type_N"/>
</dbReference>